<evidence type="ECO:0008006" key="7">
    <source>
        <dbReference type="Google" id="ProtNLM"/>
    </source>
</evidence>
<keyword evidence="2 3" id="KW-0802">TPR repeat</keyword>
<feature type="compositionally biased region" description="Acidic residues" evidence="4">
    <location>
        <begin position="508"/>
        <end position="522"/>
    </location>
</feature>
<feature type="compositionally biased region" description="Polar residues" evidence="4">
    <location>
        <begin position="90"/>
        <end position="101"/>
    </location>
</feature>
<dbReference type="SUPFAM" id="SSF48452">
    <property type="entry name" value="TPR-like"/>
    <property type="match status" value="2"/>
</dbReference>
<keyword evidence="1" id="KW-0677">Repeat</keyword>
<feature type="region of interest" description="Disordered" evidence="4">
    <location>
        <begin position="391"/>
        <end position="437"/>
    </location>
</feature>
<organism evidence="5 6">
    <name type="scientific">Polysphondylium violaceum</name>
    <dbReference type="NCBI Taxonomy" id="133409"/>
    <lineage>
        <taxon>Eukaryota</taxon>
        <taxon>Amoebozoa</taxon>
        <taxon>Evosea</taxon>
        <taxon>Eumycetozoa</taxon>
        <taxon>Dictyostelia</taxon>
        <taxon>Dictyosteliales</taxon>
        <taxon>Dictyosteliaceae</taxon>
        <taxon>Polysphondylium</taxon>
    </lineage>
</organism>
<feature type="compositionally biased region" description="Low complexity" evidence="4">
    <location>
        <begin position="26"/>
        <end position="45"/>
    </location>
</feature>
<dbReference type="AlphaFoldDB" id="A0A8J4Q0Q6"/>
<dbReference type="PROSITE" id="PS50005">
    <property type="entry name" value="TPR"/>
    <property type="match status" value="3"/>
</dbReference>
<accession>A0A8J4Q0Q6</accession>
<feature type="compositionally biased region" description="Acidic residues" evidence="4">
    <location>
        <begin position="544"/>
        <end position="560"/>
    </location>
</feature>
<comment type="caution">
    <text evidence="5">The sequence shown here is derived from an EMBL/GenBank/DDBJ whole genome shotgun (WGS) entry which is preliminary data.</text>
</comment>
<dbReference type="InterPro" id="IPR013105">
    <property type="entry name" value="TPR_2"/>
</dbReference>
<sequence>MIKTSIPPTIPNGNIESEQQHDDKPSSSSSTPSSSKESVVVNSNEQASSSTTNNEKQSMFSKFFSKKSSKDQKESSPPSAKKTKNEKESISTNTIVPTNATSENEINNNDIISSNEISTPKESTIKKKSDIDFQEKGNIELWNKNYEQALDYFSQALEINSDNIEIHLSKAAVYNSSGLFSNAIKECKVTLEMANKKRNELDDGEDMSEIDQLLSKAYARMSTAYLGIHKFKESKTCLENAITIQQCNEFEDMLTLLQELIDLNNKEAKDLFRLANDAYKSKQYDEAIQLYTESINIDQENNILYSNRSMCFIKLKKYLEALSDSEMAIQIENKYGHHFYLPRYAKGNSLYSLGRYQDALDSYQDALKNRPDSDILKKKIKKTKLKMEKFGPIRDMNQPVESVKKTPVKKQKKKTKGKDNVESIAQEPSLNDSVESNLENSTILENYEMGQSNKEAIQEEQEDENESGLSKVQQLIQRIEKDSPKKVEPKNVLDNPITPKSDDKQVEQQEEQEEEANEEQKEENEANHEEQIEDKQVEQKQIEQEQEQEEEEEVELSSSQ</sequence>
<dbReference type="SMART" id="SM00028">
    <property type="entry name" value="TPR"/>
    <property type="match status" value="6"/>
</dbReference>
<feature type="repeat" description="TPR" evidence="3">
    <location>
        <begin position="130"/>
        <end position="163"/>
    </location>
</feature>
<feature type="compositionally biased region" description="Basic and acidic residues" evidence="4">
    <location>
        <begin position="478"/>
        <end position="491"/>
    </location>
</feature>
<evidence type="ECO:0000256" key="1">
    <source>
        <dbReference type="ARBA" id="ARBA00022737"/>
    </source>
</evidence>
<dbReference type="PANTHER" id="PTHR44858:SF1">
    <property type="entry name" value="UDP-N-ACETYLGLUCOSAMINE--PEPTIDE N-ACETYLGLUCOSAMINYLTRANSFERASE SPINDLY-RELATED"/>
    <property type="match status" value="1"/>
</dbReference>
<feature type="compositionally biased region" description="Basic and acidic residues" evidence="4">
    <location>
        <begin position="523"/>
        <end position="543"/>
    </location>
</feature>
<feature type="repeat" description="TPR" evidence="3">
    <location>
        <begin position="340"/>
        <end position="373"/>
    </location>
</feature>
<evidence type="ECO:0000313" key="5">
    <source>
        <dbReference type="EMBL" id="KAF2075927.1"/>
    </source>
</evidence>
<name>A0A8J4Q0Q6_9MYCE</name>
<evidence type="ECO:0000313" key="6">
    <source>
        <dbReference type="Proteomes" id="UP000695562"/>
    </source>
</evidence>
<evidence type="ECO:0000256" key="3">
    <source>
        <dbReference type="PROSITE-ProRule" id="PRU00339"/>
    </source>
</evidence>
<proteinExistence type="predicted"/>
<dbReference type="Pfam" id="PF07719">
    <property type="entry name" value="TPR_2"/>
    <property type="match status" value="2"/>
</dbReference>
<dbReference type="InterPro" id="IPR019734">
    <property type="entry name" value="TPR_rpt"/>
</dbReference>
<dbReference type="OrthoDB" id="2423701at2759"/>
<evidence type="ECO:0000256" key="2">
    <source>
        <dbReference type="ARBA" id="ARBA00022803"/>
    </source>
</evidence>
<feature type="compositionally biased region" description="Basic residues" evidence="4">
    <location>
        <begin position="406"/>
        <end position="416"/>
    </location>
</feature>
<dbReference type="EMBL" id="AJWJ01000080">
    <property type="protein sequence ID" value="KAF2075927.1"/>
    <property type="molecule type" value="Genomic_DNA"/>
</dbReference>
<feature type="repeat" description="TPR" evidence="3">
    <location>
        <begin position="268"/>
        <end position="301"/>
    </location>
</feature>
<keyword evidence="6" id="KW-1185">Reference proteome</keyword>
<feature type="compositionally biased region" description="Polar residues" evidence="4">
    <location>
        <begin position="467"/>
        <end position="476"/>
    </location>
</feature>
<reference evidence="5" key="1">
    <citation type="submission" date="2020-01" db="EMBL/GenBank/DDBJ databases">
        <title>Development of genomics and gene disruption for Polysphondylium violaceum indicates a role for the polyketide synthase stlB in stalk morphogenesis.</title>
        <authorList>
            <person name="Narita B."/>
            <person name="Kawabe Y."/>
            <person name="Kin K."/>
            <person name="Saito T."/>
            <person name="Gibbs R."/>
            <person name="Kuspa A."/>
            <person name="Muzny D."/>
            <person name="Queller D."/>
            <person name="Richards S."/>
            <person name="Strassman J."/>
            <person name="Sucgang R."/>
            <person name="Worley K."/>
            <person name="Schaap P."/>
        </authorList>
    </citation>
    <scope>NUCLEOTIDE SEQUENCE</scope>
    <source>
        <strain evidence="5">QSvi11</strain>
    </source>
</reference>
<dbReference type="PANTHER" id="PTHR44858">
    <property type="entry name" value="TETRATRICOPEPTIDE REPEAT PROTEIN 6"/>
    <property type="match status" value="1"/>
</dbReference>
<protein>
    <recommendedName>
        <fullName evidence="7">Tetratricopeptide-like helical domain-containing protein</fullName>
    </recommendedName>
</protein>
<dbReference type="Gene3D" id="1.25.40.10">
    <property type="entry name" value="Tetratricopeptide repeat domain"/>
    <property type="match status" value="2"/>
</dbReference>
<dbReference type="InterPro" id="IPR050498">
    <property type="entry name" value="Ycf3"/>
</dbReference>
<gene>
    <name evidence="5" type="ORF">CYY_002775</name>
</gene>
<evidence type="ECO:0000256" key="4">
    <source>
        <dbReference type="SAM" id="MobiDB-lite"/>
    </source>
</evidence>
<dbReference type="Proteomes" id="UP000695562">
    <property type="component" value="Unassembled WGS sequence"/>
</dbReference>
<dbReference type="InterPro" id="IPR011990">
    <property type="entry name" value="TPR-like_helical_dom_sf"/>
</dbReference>
<feature type="compositionally biased region" description="Low complexity" evidence="4">
    <location>
        <begin position="102"/>
        <end position="118"/>
    </location>
</feature>
<feature type="region of interest" description="Disordered" evidence="4">
    <location>
        <begin position="454"/>
        <end position="560"/>
    </location>
</feature>
<feature type="region of interest" description="Disordered" evidence="4">
    <location>
        <begin position="1"/>
        <end position="125"/>
    </location>
</feature>
<feature type="compositionally biased region" description="Polar residues" evidence="4">
    <location>
        <begin position="426"/>
        <end position="437"/>
    </location>
</feature>